<evidence type="ECO:0000256" key="4">
    <source>
        <dbReference type="ARBA" id="ARBA00023136"/>
    </source>
</evidence>
<gene>
    <name evidence="7" type="ORF">S06H3_61251</name>
</gene>
<evidence type="ECO:0000256" key="2">
    <source>
        <dbReference type="ARBA" id="ARBA00022692"/>
    </source>
</evidence>
<dbReference type="InterPro" id="IPR004837">
    <property type="entry name" value="NaCa_Exmemb"/>
</dbReference>
<dbReference type="Gene3D" id="1.20.1420.30">
    <property type="entry name" value="NCX, central ion-binding region"/>
    <property type="match status" value="1"/>
</dbReference>
<dbReference type="AlphaFoldDB" id="X1QJ45"/>
<dbReference type="GO" id="GO:0016020">
    <property type="term" value="C:membrane"/>
    <property type="evidence" value="ECO:0007669"/>
    <property type="project" value="UniProtKB-SubCell"/>
</dbReference>
<comment type="caution">
    <text evidence="7">The sequence shown here is derived from an EMBL/GenBank/DDBJ whole genome shotgun (WGS) entry which is preliminary data.</text>
</comment>
<dbReference type="EMBL" id="BARV01040122">
    <property type="protein sequence ID" value="GAI51015.1"/>
    <property type="molecule type" value="Genomic_DNA"/>
</dbReference>
<name>X1QJ45_9ZZZZ</name>
<sequence>MVFLYILTIILASIILVKSTHWIIKSLIYLAQYLRVPEFVIGFILAGLATSFPEFFVGIAAALNKTPILSLSNVFGSNIANLTLILGLTVILIKGLESESRIV</sequence>
<proteinExistence type="predicted"/>
<feature type="transmembrane region" description="Helical" evidence="5">
    <location>
        <begin position="36"/>
        <end position="63"/>
    </location>
</feature>
<feature type="domain" description="Sodium/calcium exchanger membrane region" evidence="6">
    <location>
        <begin position="5"/>
        <end position="94"/>
    </location>
</feature>
<keyword evidence="3 5" id="KW-1133">Transmembrane helix</keyword>
<evidence type="ECO:0000259" key="6">
    <source>
        <dbReference type="Pfam" id="PF01699"/>
    </source>
</evidence>
<keyword evidence="4 5" id="KW-0472">Membrane</keyword>
<organism evidence="7">
    <name type="scientific">marine sediment metagenome</name>
    <dbReference type="NCBI Taxonomy" id="412755"/>
    <lineage>
        <taxon>unclassified sequences</taxon>
        <taxon>metagenomes</taxon>
        <taxon>ecological metagenomes</taxon>
    </lineage>
</organism>
<reference evidence="7" key="1">
    <citation type="journal article" date="2014" name="Front. Microbiol.">
        <title>High frequency of phylogenetically diverse reductive dehalogenase-homologous genes in deep subseafloor sedimentary metagenomes.</title>
        <authorList>
            <person name="Kawai M."/>
            <person name="Futagami T."/>
            <person name="Toyoda A."/>
            <person name="Takaki Y."/>
            <person name="Nishi S."/>
            <person name="Hori S."/>
            <person name="Arai W."/>
            <person name="Tsubouchi T."/>
            <person name="Morono Y."/>
            <person name="Uchiyama I."/>
            <person name="Ito T."/>
            <person name="Fujiyama A."/>
            <person name="Inagaki F."/>
            <person name="Takami H."/>
        </authorList>
    </citation>
    <scope>NUCLEOTIDE SEQUENCE</scope>
    <source>
        <strain evidence="7">Expedition CK06-06</strain>
    </source>
</reference>
<feature type="non-terminal residue" evidence="7">
    <location>
        <position position="103"/>
    </location>
</feature>
<dbReference type="GO" id="GO:0055085">
    <property type="term" value="P:transmembrane transport"/>
    <property type="evidence" value="ECO:0007669"/>
    <property type="project" value="InterPro"/>
</dbReference>
<accession>X1QJ45</accession>
<evidence type="ECO:0000256" key="3">
    <source>
        <dbReference type="ARBA" id="ARBA00022989"/>
    </source>
</evidence>
<comment type="subcellular location">
    <subcellularLocation>
        <location evidence="1">Membrane</location>
        <topology evidence="1">Multi-pass membrane protein</topology>
    </subcellularLocation>
</comment>
<dbReference type="Pfam" id="PF01699">
    <property type="entry name" value="Na_Ca_ex"/>
    <property type="match status" value="1"/>
</dbReference>
<evidence type="ECO:0000256" key="5">
    <source>
        <dbReference type="SAM" id="Phobius"/>
    </source>
</evidence>
<keyword evidence="2 5" id="KW-0812">Transmembrane</keyword>
<feature type="transmembrane region" description="Helical" evidence="5">
    <location>
        <begin position="75"/>
        <end position="93"/>
    </location>
</feature>
<evidence type="ECO:0000313" key="7">
    <source>
        <dbReference type="EMBL" id="GAI51015.1"/>
    </source>
</evidence>
<feature type="transmembrane region" description="Helical" evidence="5">
    <location>
        <begin position="6"/>
        <end position="24"/>
    </location>
</feature>
<dbReference type="InterPro" id="IPR044880">
    <property type="entry name" value="NCX_ion-bd_dom_sf"/>
</dbReference>
<protein>
    <recommendedName>
        <fullName evidence="6">Sodium/calcium exchanger membrane region domain-containing protein</fullName>
    </recommendedName>
</protein>
<evidence type="ECO:0000256" key="1">
    <source>
        <dbReference type="ARBA" id="ARBA00004141"/>
    </source>
</evidence>